<evidence type="ECO:0000313" key="3">
    <source>
        <dbReference type="EMBL" id="CAF0695873.1"/>
    </source>
</evidence>
<protein>
    <submittedName>
        <fullName evidence="3">Poly-gamma-glutamate biosynthesis enzyme</fullName>
    </submittedName>
</protein>
<dbReference type="AlphaFoldDB" id="A0A8J2BP69"/>
<dbReference type="RefSeq" id="WP_236027850.1">
    <property type="nucleotide sequence ID" value="NZ_CAJNOB010000012.1"/>
</dbReference>
<sequence>MRSGDPMPILALAGDVMLGRLVNRWLQHVPASYPWGDTLPLWKAAAWRSCNLECVLSDQGEPWPSKAFCFRSDPRNVDVLKTCGISAVSLANNHVLDYGPEALLQMVDILDRAGIGHSGAGANSCKAKEPSLSRAGGLPVALVSVTDNEPEWAASPDRPGIRYVPMECADPRAQELFEQVADLHQKGYFVVTSVHWGPNWGYQPLPEHGRFGRALIEAGADLVAGHSPHVPRGIEIYQGKPIVYSLGDFIDDYAVDPYERNDESFLLWVELDQNHATRLVLHPIVIEDFQARRAPGERALAILDLLVELSRPFGTRLRVVEDDGTCGVVPLEAKIL</sequence>
<dbReference type="SMART" id="SM00854">
    <property type="entry name" value="PGA_cap"/>
    <property type="match status" value="1"/>
</dbReference>
<comment type="similarity">
    <text evidence="1">Belongs to the CapA family.</text>
</comment>
<dbReference type="EMBL" id="CAJNOB010000012">
    <property type="protein sequence ID" value="CAF0695873.1"/>
    <property type="molecule type" value="Genomic_DNA"/>
</dbReference>
<name>A0A8J2BP69_9BACT</name>
<accession>A0A8J2BP69</accession>
<dbReference type="Pfam" id="PF09587">
    <property type="entry name" value="PGA_cap"/>
    <property type="match status" value="1"/>
</dbReference>
<dbReference type="InterPro" id="IPR019079">
    <property type="entry name" value="Capsule_synth_CapA"/>
</dbReference>
<comment type="caution">
    <text evidence="3">The sequence shown here is derived from an EMBL/GenBank/DDBJ whole genome shotgun (WGS) entry which is preliminary data.</text>
</comment>
<dbReference type="SUPFAM" id="SSF56300">
    <property type="entry name" value="Metallo-dependent phosphatases"/>
    <property type="match status" value="1"/>
</dbReference>
<evidence type="ECO:0000313" key="4">
    <source>
        <dbReference type="Proteomes" id="UP000663859"/>
    </source>
</evidence>
<evidence type="ECO:0000259" key="2">
    <source>
        <dbReference type="SMART" id="SM00854"/>
    </source>
</evidence>
<dbReference type="PANTHER" id="PTHR33393">
    <property type="entry name" value="POLYGLUTAMINE SYNTHESIS ACCESSORY PROTEIN RV0574C-RELATED"/>
    <property type="match status" value="1"/>
</dbReference>
<reference evidence="3" key="1">
    <citation type="submission" date="2021-02" db="EMBL/GenBank/DDBJ databases">
        <authorList>
            <person name="Cremers G."/>
            <person name="Picone N."/>
        </authorList>
    </citation>
    <scope>NUCLEOTIDE SEQUENCE</scope>
    <source>
        <strain evidence="3">PQ17</strain>
    </source>
</reference>
<dbReference type="PANTHER" id="PTHR33393:SF11">
    <property type="entry name" value="POLYGLUTAMINE SYNTHESIS ACCESSORY PROTEIN RV0574C-RELATED"/>
    <property type="match status" value="1"/>
</dbReference>
<keyword evidence="4" id="KW-1185">Reference proteome</keyword>
<dbReference type="Proteomes" id="UP000663859">
    <property type="component" value="Unassembled WGS sequence"/>
</dbReference>
<evidence type="ECO:0000256" key="1">
    <source>
        <dbReference type="ARBA" id="ARBA00005662"/>
    </source>
</evidence>
<proteinExistence type="inferred from homology"/>
<gene>
    <name evidence="3" type="ORF">MPNT_20040</name>
</gene>
<organism evidence="3 4">
    <name type="scientific">Candidatus Methylacidithermus pantelleriae</name>
    <dbReference type="NCBI Taxonomy" id="2744239"/>
    <lineage>
        <taxon>Bacteria</taxon>
        <taxon>Pseudomonadati</taxon>
        <taxon>Verrucomicrobiota</taxon>
        <taxon>Methylacidiphilae</taxon>
        <taxon>Methylacidiphilales</taxon>
        <taxon>Methylacidiphilaceae</taxon>
        <taxon>Candidatus Methylacidithermus</taxon>
    </lineage>
</organism>
<dbReference type="InterPro" id="IPR052169">
    <property type="entry name" value="CW_Biosynth-Accessory"/>
</dbReference>
<dbReference type="CDD" id="cd07381">
    <property type="entry name" value="MPP_CapA"/>
    <property type="match status" value="1"/>
</dbReference>
<dbReference type="InterPro" id="IPR029052">
    <property type="entry name" value="Metallo-depent_PP-like"/>
</dbReference>
<dbReference type="Gene3D" id="3.60.21.10">
    <property type="match status" value="1"/>
</dbReference>
<feature type="domain" description="Capsule synthesis protein CapA" evidence="2">
    <location>
        <begin position="9"/>
        <end position="253"/>
    </location>
</feature>